<feature type="transmembrane region" description="Helical" evidence="1">
    <location>
        <begin position="12"/>
        <end position="37"/>
    </location>
</feature>
<accession>A0ABN4YAP8</accession>
<evidence type="ECO:0000313" key="2">
    <source>
        <dbReference type="EMBL" id="ARD21486.1"/>
    </source>
</evidence>
<evidence type="ECO:0008006" key="4">
    <source>
        <dbReference type="Google" id="ProtNLM"/>
    </source>
</evidence>
<dbReference type="EMBL" id="CP020472">
    <property type="protein sequence ID" value="ARD21486.1"/>
    <property type="molecule type" value="Genomic_DNA"/>
</dbReference>
<dbReference type="RefSeq" id="WP_080915178.1">
    <property type="nucleotide sequence ID" value="NZ_CP020472.1"/>
</dbReference>
<dbReference type="Proteomes" id="UP000191820">
    <property type="component" value="Chromosome"/>
</dbReference>
<dbReference type="Pfam" id="PF06961">
    <property type="entry name" value="DUF1294"/>
    <property type="match status" value="1"/>
</dbReference>
<name>A0ABN4YAP8_9GAMM</name>
<keyword evidence="1" id="KW-0472">Membrane</keyword>
<protein>
    <recommendedName>
        <fullName evidence="4">DUF1294 domain-containing protein</fullName>
    </recommendedName>
</protein>
<keyword evidence="1" id="KW-1133">Transmembrane helix</keyword>
<sequence length="114" mass="13420">MKLFRLISCLALIIASFSLSSYLGYYVLFINLICAAVTWHDKRAASKQTWRVKERTLYILAFIGAWPAGVLAQQYFRHKTQKTPFKWIYWVMIVLNILLVISMCYLQLRHTDIN</sequence>
<evidence type="ECO:0000313" key="3">
    <source>
        <dbReference type="Proteomes" id="UP000191820"/>
    </source>
</evidence>
<gene>
    <name evidence="2" type="ORF">SJ2017_1159</name>
</gene>
<organism evidence="2 3">
    <name type="scientific">Shewanella japonica</name>
    <dbReference type="NCBI Taxonomy" id="93973"/>
    <lineage>
        <taxon>Bacteria</taxon>
        <taxon>Pseudomonadati</taxon>
        <taxon>Pseudomonadota</taxon>
        <taxon>Gammaproteobacteria</taxon>
        <taxon>Alteromonadales</taxon>
        <taxon>Shewanellaceae</taxon>
        <taxon>Shewanella</taxon>
    </lineage>
</organism>
<feature type="transmembrane region" description="Helical" evidence="1">
    <location>
        <begin position="88"/>
        <end position="108"/>
    </location>
</feature>
<proteinExistence type="predicted"/>
<evidence type="ECO:0000256" key="1">
    <source>
        <dbReference type="SAM" id="Phobius"/>
    </source>
</evidence>
<keyword evidence="1" id="KW-0812">Transmembrane</keyword>
<feature type="transmembrane region" description="Helical" evidence="1">
    <location>
        <begin position="57"/>
        <end position="76"/>
    </location>
</feature>
<keyword evidence="3" id="KW-1185">Reference proteome</keyword>
<reference evidence="2 3" key="1">
    <citation type="submission" date="2017-03" db="EMBL/GenBank/DDBJ databases">
        <title>Genome sequencing of Shewanella japonica KCTC 22435.</title>
        <authorList>
            <person name="Kim K.M."/>
        </authorList>
    </citation>
    <scope>NUCLEOTIDE SEQUENCE [LARGE SCALE GENOMIC DNA]</scope>
    <source>
        <strain evidence="2 3">KCTC 22435</strain>
    </source>
</reference>
<dbReference type="InterPro" id="IPR010718">
    <property type="entry name" value="DUF1294"/>
</dbReference>